<comment type="similarity">
    <text evidence="2 12">Belongs to the small Tim family.</text>
</comment>
<comment type="subunit">
    <text evidence="12">Heterohexamer.</text>
</comment>
<comment type="function">
    <text evidence="12">Mitochondrial intermembrane chaperone that participates in the import and insertion of some multi-pass transmembrane proteins into the mitochondrial inner membrane. Also required for the transfer of beta-barrel precursors from the TOM complex to the sorting and assembly machinery (SAM complex) of the outer membrane. Acts as a chaperone-like protein that protects the hydrophobic precursors from aggregation and guide them through the mitochondrial intermembrane space.</text>
</comment>
<evidence type="ECO:0000256" key="3">
    <source>
        <dbReference type="ARBA" id="ARBA00022448"/>
    </source>
</evidence>
<comment type="subcellular location">
    <subcellularLocation>
        <location evidence="1 12">Mitochondrion inner membrane</location>
        <topology evidence="1 12">Peripheral membrane protein</topology>
        <orientation evidence="1 12">Intermembrane side</orientation>
    </subcellularLocation>
</comment>
<dbReference type="Proteomes" id="UP000001744">
    <property type="component" value="Unassembled WGS sequence"/>
</dbReference>
<dbReference type="Pfam" id="PF02953">
    <property type="entry name" value="zf-Tim10_DDP"/>
    <property type="match status" value="1"/>
</dbReference>
<sequence>MSSLFGSKNKDAAASSEDKKAFFMKQVKQELAVAQAGELINKINDNCFDLCIPKPGSTFDKSDKACVSKCMERYMDAWNVVSKTYIARMKREQEALR</sequence>
<dbReference type="GO" id="GO:0046872">
    <property type="term" value="F:metal ion binding"/>
    <property type="evidence" value="ECO:0007669"/>
    <property type="project" value="UniProtKB-KW"/>
</dbReference>
<dbReference type="OMA" id="MAAWNQV"/>
<dbReference type="HOGENOM" id="CLU_141397_0_1_1"/>
<dbReference type="STRING" id="402676.B6JZC0"/>
<name>B6JZC0_SCHJY</name>
<dbReference type="FunFam" id="1.10.287.810:FF:000001">
    <property type="entry name" value="mitochondrial import inner membrane translocase subunit TIM13"/>
    <property type="match status" value="1"/>
</dbReference>
<dbReference type="Gene3D" id="1.10.287.810">
    <property type="entry name" value="Mitochondrial import inner membrane translocase subunit tim13 like domains"/>
    <property type="match status" value="1"/>
</dbReference>
<evidence type="ECO:0000256" key="12">
    <source>
        <dbReference type="RuleBase" id="RU367043"/>
    </source>
</evidence>
<comment type="domain">
    <text evidence="12">The twin CX3C motif contains 4 conserved Cys residues that form 2 disulfide bonds in the mitochondrial intermembrane space.</text>
</comment>
<evidence type="ECO:0000256" key="6">
    <source>
        <dbReference type="ARBA" id="ARBA00022833"/>
    </source>
</evidence>
<dbReference type="VEuPathDB" id="FungiDB:SJAG_01949"/>
<dbReference type="GO" id="GO:0005743">
    <property type="term" value="C:mitochondrial inner membrane"/>
    <property type="evidence" value="ECO:0007669"/>
    <property type="project" value="UniProtKB-SubCell"/>
</dbReference>
<keyword evidence="7 12" id="KW-0653">Protein transport</keyword>
<evidence type="ECO:0000256" key="7">
    <source>
        <dbReference type="ARBA" id="ARBA00022927"/>
    </source>
</evidence>
<feature type="domain" description="Tim10-like" evidence="13">
    <location>
        <begin position="25"/>
        <end position="86"/>
    </location>
</feature>
<accession>B6JZC0</accession>
<reference evidence="14 16" key="1">
    <citation type="journal article" date="2011" name="Science">
        <title>Comparative functional genomics of the fission yeasts.</title>
        <authorList>
            <person name="Rhind N."/>
            <person name="Chen Z."/>
            <person name="Yassour M."/>
            <person name="Thompson D.A."/>
            <person name="Haas B.J."/>
            <person name="Habib N."/>
            <person name="Wapinski I."/>
            <person name="Roy S."/>
            <person name="Lin M.F."/>
            <person name="Heiman D.I."/>
            <person name="Young S.K."/>
            <person name="Furuya K."/>
            <person name="Guo Y."/>
            <person name="Pidoux A."/>
            <person name="Chen H.M."/>
            <person name="Robbertse B."/>
            <person name="Goldberg J.M."/>
            <person name="Aoki K."/>
            <person name="Bayne E.H."/>
            <person name="Berlin A.M."/>
            <person name="Desjardins C.A."/>
            <person name="Dobbs E."/>
            <person name="Dukaj L."/>
            <person name="Fan L."/>
            <person name="FitzGerald M.G."/>
            <person name="French C."/>
            <person name="Gujja S."/>
            <person name="Hansen K."/>
            <person name="Keifenheim D."/>
            <person name="Levin J.Z."/>
            <person name="Mosher R.A."/>
            <person name="Mueller C.A."/>
            <person name="Pfiffner J."/>
            <person name="Priest M."/>
            <person name="Russ C."/>
            <person name="Smialowska A."/>
            <person name="Swoboda P."/>
            <person name="Sykes S.M."/>
            <person name="Vaughn M."/>
            <person name="Vengrova S."/>
            <person name="Yoder R."/>
            <person name="Zeng Q."/>
            <person name="Allshire R."/>
            <person name="Baulcombe D."/>
            <person name="Birren B.W."/>
            <person name="Brown W."/>
            <person name="Ekwall K."/>
            <person name="Kellis M."/>
            <person name="Leatherwood J."/>
            <person name="Levin H."/>
            <person name="Margalit H."/>
            <person name="Martienssen R."/>
            <person name="Nieduszynski C.A."/>
            <person name="Spatafora J.W."/>
            <person name="Friedman N."/>
            <person name="Dalgaard J.Z."/>
            <person name="Baumann P."/>
            <person name="Niki H."/>
            <person name="Regev A."/>
            <person name="Nusbaum C."/>
        </authorList>
    </citation>
    <scope>NUCLEOTIDE SEQUENCE [LARGE SCALE GENOMIC DNA]</scope>
    <source>
        <strain evidence="16">yFS275 / FY16936</strain>
    </source>
</reference>
<dbReference type="RefSeq" id="XP_002173181.1">
    <property type="nucleotide sequence ID" value="XM_002173145.2"/>
</dbReference>
<dbReference type="GO" id="GO:0042719">
    <property type="term" value="C:mitochondrial intermembrane space chaperone complex"/>
    <property type="evidence" value="ECO:0007669"/>
    <property type="project" value="UniProtKB-ARBA"/>
</dbReference>
<evidence type="ECO:0000313" key="14">
    <source>
        <dbReference type="EMBL" id="EEB06888.1"/>
    </source>
</evidence>
<evidence type="ECO:0000313" key="15">
    <source>
        <dbReference type="JaponicusDB" id="SJAG_01949"/>
    </source>
</evidence>
<keyword evidence="4" id="KW-0479">Metal-binding</keyword>
<evidence type="ECO:0000313" key="16">
    <source>
        <dbReference type="Proteomes" id="UP000001744"/>
    </source>
</evidence>
<evidence type="ECO:0000256" key="2">
    <source>
        <dbReference type="ARBA" id="ARBA00006720"/>
    </source>
</evidence>
<dbReference type="InterPro" id="IPR004217">
    <property type="entry name" value="Tim10-like"/>
</dbReference>
<evidence type="ECO:0000256" key="10">
    <source>
        <dbReference type="ARBA" id="ARBA00023157"/>
    </source>
</evidence>
<keyword evidence="6" id="KW-0862">Zinc</keyword>
<evidence type="ECO:0000256" key="11">
    <source>
        <dbReference type="ARBA" id="ARBA00023186"/>
    </source>
</evidence>
<protein>
    <recommendedName>
        <fullName evidence="12">Mitochondrial import inner membrane translocase subunit</fullName>
    </recommendedName>
</protein>
<organism evidence="14 16">
    <name type="scientific">Schizosaccharomyces japonicus (strain yFS275 / FY16936)</name>
    <name type="common">Fission yeast</name>
    <dbReference type="NCBI Taxonomy" id="402676"/>
    <lineage>
        <taxon>Eukaryota</taxon>
        <taxon>Fungi</taxon>
        <taxon>Dikarya</taxon>
        <taxon>Ascomycota</taxon>
        <taxon>Taphrinomycotina</taxon>
        <taxon>Schizosaccharomycetes</taxon>
        <taxon>Schizosaccharomycetales</taxon>
        <taxon>Schizosaccharomycetaceae</taxon>
        <taxon>Schizosaccharomyces</taxon>
    </lineage>
</organism>
<keyword evidence="16" id="KW-1185">Reference proteome</keyword>
<gene>
    <name evidence="15" type="primary">tim13</name>
    <name evidence="14" type="ORF">SJAG_01949</name>
</gene>
<dbReference type="SUPFAM" id="SSF144122">
    <property type="entry name" value="Tim10-like"/>
    <property type="match status" value="1"/>
</dbReference>
<dbReference type="GeneID" id="7049944"/>
<keyword evidence="5 12" id="KW-0999">Mitochondrion inner membrane</keyword>
<evidence type="ECO:0000256" key="5">
    <source>
        <dbReference type="ARBA" id="ARBA00022792"/>
    </source>
</evidence>
<dbReference type="eggNOG" id="KOG1733">
    <property type="taxonomic scope" value="Eukaryota"/>
</dbReference>
<dbReference type="OrthoDB" id="7813104at2759"/>
<keyword evidence="8 12" id="KW-0811">Translocation</keyword>
<dbReference type="JaponicusDB" id="SJAG_01949">
    <property type="gene designation" value="tim13"/>
</dbReference>
<keyword evidence="10 12" id="KW-1015">Disulfide bond</keyword>
<evidence type="ECO:0000256" key="9">
    <source>
        <dbReference type="ARBA" id="ARBA00023128"/>
    </source>
</evidence>
<dbReference type="GO" id="GO:0045039">
    <property type="term" value="P:protein insertion into mitochondrial inner membrane"/>
    <property type="evidence" value="ECO:0007669"/>
    <property type="project" value="UniProtKB-ARBA"/>
</dbReference>
<dbReference type="AlphaFoldDB" id="B6JZC0"/>
<evidence type="ECO:0000256" key="1">
    <source>
        <dbReference type="ARBA" id="ARBA00004137"/>
    </source>
</evidence>
<keyword evidence="9 12" id="KW-0496">Mitochondrion</keyword>
<keyword evidence="3 12" id="KW-0813">Transport</keyword>
<dbReference type="EMBL" id="KE651168">
    <property type="protein sequence ID" value="EEB06888.1"/>
    <property type="molecule type" value="Genomic_DNA"/>
</dbReference>
<dbReference type="GO" id="GO:0015031">
    <property type="term" value="P:protein transport"/>
    <property type="evidence" value="ECO:0007669"/>
    <property type="project" value="UniProtKB-KW"/>
</dbReference>
<evidence type="ECO:0000259" key="13">
    <source>
        <dbReference type="Pfam" id="PF02953"/>
    </source>
</evidence>
<evidence type="ECO:0000256" key="4">
    <source>
        <dbReference type="ARBA" id="ARBA00022723"/>
    </source>
</evidence>
<dbReference type="InterPro" id="IPR035427">
    <property type="entry name" value="Tim10-like_dom_sf"/>
</dbReference>
<keyword evidence="11 12" id="KW-0143">Chaperone</keyword>
<evidence type="ECO:0000256" key="8">
    <source>
        <dbReference type="ARBA" id="ARBA00023010"/>
    </source>
</evidence>
<proteinExistence type="inferred from homology"/>
<keyword evidence="5 12" id="KW-0472">Membrane</keyword>